<dbReference type="InterPro" id="IPR004518">
    <property type="entry name" value="MazG-like_dom"/>
</dbReference>
<sequence length="160" mass="18556">MKIAQLQEGIKILMEEKGFANGKDKFMVKVVLLHTEVSELADAIKKGREEDFGQELADIIIRLLNMPLMFPEWGDIWKETTFESIPEVRFQDPWEAMMNLHKEISLLRGVQTDKVGIFKIFAMVKGLSSIMQINLYAECINKMEVNWGRPFRYGTVDEKK</sequence>
<organism evidence="2 3">
    <name type="scientific">Alkalicella caledoniensis</name>
    <dbReference type="NCBI Taxonomy" id="2731377"/>
    <lineage>
        <taxon>Bacteria</taxon>
        <taxon>Bacillati</taxon>
        <taxon>Bacillota</taxon>
        <taxon>Clostridia</taxon>
        <taxon>Eubacteriales</taxon>
        <taxon>Proteinivoracaceae</taxon>
        <taxon>Alkalicella</taxon>
    </lineage>
</organism>
<evidence type="ECO:0000313" key="3">
    <source>
        <dbReference type="Proteomes" id="UP000516160"/>
    </source>
</evidence>
<dbReference type="Proteomes" id="UP000516160">
    <property type="component" value="Chromosome"/>
</dbReference>
<reference evidence="2 3" key="1">
    <citation type="submission" date="2020-07" db="EMBL/GenBank/DDBJ databases">
        <title>Alkalicella. sp. LB2 genome.</title>
        <authorList>
            <person name="Postec A."/>
            <person name="Quemeneur M."/>
        </authorList>
    </citation>
    <scope>NUCLEOTIDE SEQUENCE [LARGE SCALE GENOMIC DNA]</scope>
    <source>
        <strain evidence="2 3">LB2</strain>
    </source>
</reference>
<dbReference type="KEGG" id="acae:HYG86_16510"/>
<name>A0A7G9WC45_ALKCA</name>
<evidence type="ECO:0000313" key="2">
    <source>
        <dbReference type="EMBL" id="QNO16257.1"/>
    </source>
</evidence>
<evidence type="ECO:0000259" key="1">
    <source>
        <dbReference type="Pfam" id="PF03819"/>
    </source>
</evidence>
<dbReference type="AlphaFoldDB" id="A0A7G9WC45"/>
<dbReference type="RefSeq" id="WP_213166650.1">
    <property type="nucleotide sequence ID" value="NZ_CP058559.1"/>
</dbReference>
<dbReference type="EMBL" id="CP058559">
    <property type="protein sequence ID" value="QNO16257.1"/>
    <property type="molecule type" value="Genomic_DNA"/>
</dbReference>
<keyword evidence="3" id="KW-1185">Reference proteome</keyword>
<feature type="domain" description="NTP pyrophosphohydrolase MazG-like" evidence="1">
    <location>
        <begin position="33"/>
        <end position="84"/>
    </location>
</feature>
<protein>
    <recommendedName>
        <fullName evidence="1">NTP pyrophosphohydrolase MazG-like domain-containing protein</fullName>
    </recommendedName>
</protein>
<proteinExistence type="predicted"/>
<dbReference type="Pfam" id="PF03819">
    <property type="entry name" value="MazG"/>
    <property type="match status" value="1"/>
</dbReference>
<accession>A0A7G9WC45</accession>
<dbReference type="Gene3D" id="1.10.287.1080">
    <property type="entry name" value="MazG-like"/>
    <property type="match status" value="1"/>
</dbReference>
<gene>
    <name evidence="2" type="ORF">HYG86_16510</name>
</gene>
<dbReference type="SUPFAM" id="SSF101386">
    <property type="entry name" value="all-alpha NTP pyrophosphatases"/>
    <property type="match status" value="2"/>
</dbReference>